<dbReference type="SMART" id="SM00698">
    <property type="entry name" value="MORN"/>
    <property type="match status" value="8"/>
</dbReference>
<evidence type="ECO:0000313" key="4">
    <source>
        <dbReference type="EMBL" id="RMX10461.1"/>
    </source>
</evidence>
<evidence type="ECO:0000313" key="5">
    <source>
        <dbReference type="Proteomes" id="UP000281171"/>
    </source>
</evidence>
<dbReference type="InterPro" id="IPR003409">
    <property type="entry name" value="MORN"/>
</dbReference>
<dbReference type="SUPFAM" id="SSF82185">
    <property type="entry name" value="Histone H3 K4-specific methyltransferase SET7/9 N-terminal domain"/>
    <property type="match status" value="3"/>
</dbReference>
<proteinExistence type="predicted"/>
<dbReference type="Pfam" id="PF02493">
    <property type="entry name" value="MORN"/>
    <property type="match status" value="7"/>
</dbReference>
<organism evidence="4 5">
    <name type="scientific">Allofranklinella schreckenbergeri</name>
    <dbReference type="NCBI Taxonomy" id="1076744"/>
    <lineage>
        <taxon>Bacteria</taxon>
        <taxon>Pseudomonadati</taxon>
        <taxon>Pseudomonadota</taxon>
        <taxon>Betaproteobacteria</taxon>
        <taxon>Burkholderiales</taxon>
        <taxon>Comamonadaceae</taxon>
        <taxon>Allofranklinella</taxon>
    </lineage>
</organism>
<dbReference type="EMBL" id="RDQK01000009">
    <property type="protein sequence ID" value="RMX10461.1"/>
    <property type="molecule type" value="Genomic_DNA"/>
</dbReference>
<dbReference type="InterPro" id="IPR001096">
    <property type="entry name" value="Peptidase_C13"/>
</dbReference>
<evidence type="ECO:0000256" key="1">
    <source>
        <dbReference type="ARBA" id="ARBA00022737"/>
    </source>
</evidence>
<keyword evidence="1" id="KW-0677">Repeat</keyword>
<comment type="caution">
    <text evidence="4">The sequence shown here is derived from an EMBL/GenBank/DDBJ whole genome shotgun (WGS) entry which is preliminary data.</text>
</comment>
<feature type="chain" id="PRO_5018095980" evidence="3">
    <location>
        <begin position="31"/>
        <end position="610"/>
    </location>
</feature>
<keyword evidence="3" id="KW-0732">Signal</keyword>
<gene>
    <name evidence="4" type="ORF">EBQ24_04910</name>
</gene>
<feature type="compositionally biased region" description="Low complexity" evidence="2">
    <location>
        <begin position="553"/>
        <end position="571"/>
    </location>
</feature>
<feature type="region of interest" description="Disordered" evidence="2">
    <location>
        <begin position="32"/>
        <end position="64"/>
    </location>
</feature>
<name>A0A3M6R521_9BURK</name>
<feature type="region of interest" description="Disordered" evidence="2">
    <location>
        <begin position="546"/>
        <end position="575"/>
    </location>
</feature>
<feature type="signal peptide" evidence="3">
    <location>
        <begin position="1"/>
        <end position="30"/>
    </location>
</feature>
<dbReference type="Pfam" id="PF01650">
    <property type="entry name" value="Peptidase_C13"/>
    <property type="match status" value="1"/>
</dbReference>
<dbReference type="PANTHER" id="PTHR23084:SF263">
    <property type="entry name" value="MORN REPEAT-CONTAINING PROTEIN 1"/>
    <property type="match status" value="1"/>
</dbReference>
<dbReference type="GO" id="GO:0008233">
    <property type="term" value="F:peptidase activity"/>
    <property type="evidence" value="ECO:0007669"/>
    <property type="project" value="InterPro"/>
</dbReference>
<dbReference type="Gene3D" id="2.20.110.10">
    <property type="entry name" value="Histone H3 K4-specific methyltransferase SET7/9 N-terminal domain"/>
    <property type="match status" value="3"/>
</dbReference>
<evidence type="ECO:0000256" key="3">
    <source>
        <dbReference type="SAM" id="SignalP"/>
    </source>
</evidence>
<dbReference type="RefSeq" id="WP_122247986.1">
    <property type="nucleotide sequence ID" value="NZ_RDQK01000009.1"/>
</dbReference>
<dbReference type="GO" id="GO:0006508">
    <property type="term" value="P:proteolysis"/>
    <property type="evidence" value="ECO:0007669"/>
    <property type="project" value="InterPro"/>
</dbReference>
<protein>
    <submittedName>
        <fullName evidence="4">Peptidase C13</fullName>
    </submittedName>
</protein>
<feature type="compositionally biased region" description="Low complexity" evidence="2">
    <location>
        <begin position="32"/>
        <end position="57"/>
    </location>
</feature>
<dbReference type="PANTHER" id="PTHR23084">
    <property type="entry name" value="PHOSPHATIDYLINOSITOL-4-PHOSPHATE 5-KINASE RELATED"/>
    <property type="match status" value="1"/>
</dbReference>
<dbReference type="Gene3D" id="3.40.50.1460">
    <property type="match status" value="1"/>
</dbReference>
<reference evidence="4 5" key="1">
    <citation type="submission" date="2018-10" db="EMBL/GenBank/DDBJ databases">
        <title>Comamonadaceae CDC group NO-1 genome sequencing and assembly.</title>
        <authorList>
            <person name="Bernier A.-M."/>
            <person name="Bernard K."/>
        </authorList>
    </citation>
    <scope>NUCLEOTIDE SEQUENCE [LARGE SCALE GENOMIC DNA]</scope>
    <source>
        <strain evidence="4 5">NML180581</strain>
    </source>
</reference>
<dbReference type="Proteomes" id="UP000281171">
    <property type="component" value="Unassembled WGS sequence"/>
</dbReference>
<evidence type="ECO:0000256" key="2">
    <source>
        <dbReference type="SAM" id="MobiDB-lite"/>
    </source>
</evidence>
<dbReference type="AlphaFoldDB" id="A0A3M6R521"/>
<sequence length="610" mass="66155">MPATLRPSHRAAMLWPLPLLLSLGAGPITAAPADQTPAHATAAPAPQVSQVSQASQPDAITPDGGRYFGPLRNGLMHGQGRMEWPNGRRYVGGFENGLFSGQGQMQSPDGSEHQGQYRAGVAHGMGRLRFPNGDIYTGPFAGDLPDGQGKLEVQELGTFTGSFQKGQLQGVMALAHVSGIRYEGQMEDGTFSGPGRITLPDGTVIEGELEGDAIHGEGSVRYPDGNHYSGELLHSEPHGKGRMRYANGDEYRGEFLGGMPFGEGTMRYAKRQADGRRTVKGHWVAGRLQQEPSKAPAPSQSSLLARLRAASDTAPDTPAQWQANVETALYNQNTLLARTFAQLRPHTPGQSDLYALLVAGDGTQEVFRREVTQVHRLLDRQYATQGRSIALINSRTGVERAPLATQHSLRASLSALAKVMDPAEDVLLLFLTSHGSPEHALSLQMRGMELRDLPAQTLAQILRESGIQRRIVVVSACYSGGFIEPLKDEHTLIITAARADRTSFGCADDNDFTYFGRAFFGQALAQPGATLSTAFAHASALVRQWEGEHDHAQAPTQTQASHATQTQRSTQYSEPQMHGTPAWVAWLDQQWLRWGQAHNTTQSKTPLNGR</sequence>
<accession>A0A3M6R521</accession>